<dbReference type="InterPro" id="IPR036024">
    <property type="entry name" value="Somatomedin_B-like_dom_sf"/>
</dbReference>
<dbReference type="EMBL" id="JAIZAY010000012">
    <property type="protein sequence ID" value="KAJ8031658.1"/>
    <property type="molecule type" value="Genomic_DNA"/>
</dbReference>
<keyword evidence="3 6" id="KW-1133">Transmembrane helix</keyword>
<keyword evidence="9" id="KW-0675">Receptor</keyword>
<dbReference type="PROSITE" id="PS50958">
    <property type="entry name" value="SMB_2"/>
    <property type="match status" value="1"/>
</dbReference>
<evidence type="ECO:0000259" key="8">
    <source>
        <dbReference type="PROSITE" id="PS50958"/>
    </source>
</evidence>
<dbReference type="Gene3D" id="1.20.1070.10">
    <property type="entry name" value="Rhodopsin 7-helix transmembrane proteins"/>
    <property type="match status" value="1"/>
</dbReference>
<dbReference type="AlphaFoldDB" id="A0A9Q1BS29"/>
<dbReference type="InterPro" id="IPR017981">
    <property type="entry name" value="GPCR_2-like_7TM"/>
</dbReference>
<dbReference type="Gene3D" id="4.10.410.20">
    <property type="match status" value="1"/>
</dbReference>
<feature type="domain" description="SMB" evidence="8">
    <location>
        <begin position="67"/>
        <end position="112"/>
    </location>
</feature>
<feature type="transmembrane region" description="Helical" evidence="6">
    <location>
        <begin position="634"/>
        <end position="657"/>
    </location>
</feature>
<dbReference type="PANTHER" id="PTHR45902:SF1">
    <property type="entry name" value="LATROPHILIN RECEPTOR-LIKE PROTEIN A"/>
    <property type="match status" value="1"/>
</dbReference>
<dbReference type="Pfam" id="PF01033">
    <property type="entry name" value="Somatomedin_B"/>
    <property type="match status" value="1"/>
</dbReference>
<evidence type="ECO:0000313" key="10">
    <source>
        <dbReference type="Proteomes" id="UP001152320"/>
    </source>
</evidence>
<keyword evidence="10" id="KW-1185">Reference proteome</keyword>
<dbReference type="InterPro" id="IPR000832">
    <property type="entry name" value="GPCR_2_secretin-like"/>
</dbReference>
<protein>
    <submittedName>
        <fullName evidence="9">G-protein coupled receptor Mth2</fullName>
    </submittedName>
</protein>
<evidence type="ECO:0000256" key="6">
    <source>
        <dbReference type="SAM" id="Phobius"/>
    </source>
</evidence>
<dbReference type="InterPro" id="IPR001212">
    <property type="entry name" value="Somatomedin_B_dom"/>
</dbReference>
<sequence length="854" mass="97771">MPKKATLFSRLEAISSVNVMAVWRNVFIQLIIAALVEVMTAQNTTTIVAFSDELPPPSFFGPAIIKPEELCSSFSCSNTFITDLPCQCDDMCKYYGDCCWDATNTIEDFPPSYPTRKLFQCRQLPAFPPRIGVNDAPTGYLMVSRCPEKSNKEIKAQCEEEPDVHSYVMFESFQPIKDKNGLIYKNIYCARCNGVDESDISIWETSHHCLTCPTSLDLLPKHKVQLSSKDCFLSADFQWETARHCSTGFLDSCPRDFSDRNVIEKCQIYFSPGAWNFTWYKNPHCAICHGLNHYWDYFCAPTLTSIDVNENDDVNDDLFGGLWFLRASPVEPTATVEDVHEIRRLSQCTKSFPLHLYLAVTIPNHQLQSQACPYFGKRLEKCVYNQLQRLRTDEIELSWRQIVKFPNADPFPTSSTLLFYVSGSVSMSLYWESVIAETYTFLLRSKDKCNFQDLHVLQLCGNLSQPEEVITPCENPVEFNSSNILAIVTNDGIKEFLNPWTMKPVKDVSWFAFEASVNESKVEPYKSIICQANGRHNKTTGNMDIEQFEMELTSSEPPRRRPRLPLVEQIFSNICISLSIVCLLVTFITYCLFPSLRNSFGITLMNFVAAFAVGQIFIHFVTDYVTQRQVICRAVAIVTHFVWLATFAWMNLLAWNLKSTFDNKKLRAINYTSRKTMLGYVCYGWLVPLCVVSVCCILFFVFSDTIPITYGLIRGITCWIGNGWVAFAVVIGPLAVTILVNGVLFFLIVRGIRKSRFRPDDPEERLRNDRGKITELLIYIKISLLMGFVWILGFVISFDKSRILWYTYYALQALQGILIMLLFGFNRRVRSLWKSKLQTIKQKSMSSHTRSSTM</sequence>
<evidence type="ECO:0000256" key="2">
    <source>
        <dbReference type="ARBA" id="ARBA00022692"/>
    </source>
</evidence>
<feature type="transmembrane region" description="Helical" evidence="6">
    <location>
        <begin position="803"/>
        <end position="825"/>
    </location>
</feature>
<dbReference type="GO" id="GO:0016020">
    <property type="term" value="C:membrane"/>
    <property type="evidence" value="ECO:0007669"/>
    <property type="project" value="UniProtKB-SubCell"/>
</dbReference>
<name>A0A9Q1BS29_HOLLE</name>
<accession>A0A9Q1BS29</accession>
<keyword evidence="5" id="KW-1015">Disulfide bond</keyword>
<feature type="transmembrane region" description="Helical" evidence="6">
    <location>
        <begin position="723"/>
        <end position="749"/>
    </location>
</feature>
<dbReference type="CDD" id="cd15039">
    <property type="entry name" value="7tmB3_Methuselah-like"/>
    <property type="match status" value="1"/>
</dbReference>
<dbReference type="GO" id="GO:0004930">
    <property type="term" value="F:G protein-coupled receptor activity"/>
    <property type="evidence" value="ECO:0007669"/>
    <property type="project" value="InterPro"/>
</dbReference>
<dbReference type="PRINTS" id="PR00249">
    <property type="entry name" value="GPCRSECRETIN"/>
</dbReference>
<dbReference type="PANTHER" id="PTHR45902">
    <property type="entry name" value="LATROPHILIN RECEPTOR-LIKE PROTEIN A"/>
    <property type="match status" value="1"/>
</dbReference>
<dbReference type="PROSITE" id="PS50261">
    <property type="entry name" value="G_PROTEIN_RECEP_F2_4"/>
    <property type="match status" value="1"/>
</dbReference>
<evidence type="ECO:0000259" key="7">
    <source>
        <dbReference type="PROSITE" id="PS50261"/>
    </source>
</evidence>
<dbReference type="InterPro" id="IPR053231">
    <property type="entry name" value="GPCR_LN-TM7"/>
</dbReference>
<dbReference type="GO" id="GO:0007166">
    <property type="term" value="P:cell surface receptor signaling pathway"/>
    <property type="evidence" value="ECO:0007669"/>
    <property type="project" value="InterPro"/>
</dbReference>
<comment type="caution">
    <text evidence="9">The sequence shown here is derived from an EMBL/GenBank/DDBJ whole genome shotgun (WGS) entry which is preliminary data.</text>
</comment>
<evidence type="ECO:0000256" key="5">
    <source>
        <dbReference type="ARBA" id="ARBA00023157"/>
    </source>
</evidence>
<dbReference type="Proteomes" id="UP001152320">
    <property type="component" value="Chromosome 12"/>
</dbReference>
<proteinExistence type="predicted"/>
<feature type="transmembrane region" description="Helical" evidence="6">
    <location>
        <begin position="776"/>
        <end position="797"/>
    </location>
</feature>
<feature type="transmembrane region" description="Helical" evidence="6">
    <location>
        <begin position="600"/>
        <end position="622"/>
    </location>
</feature>
<feature type="transmembrane region" description="Helical" evidence="6">
    <location>
        <begin position="678"/>
        <end position="703"/>
    </location>
</feature>
<gene>
    <name evidence="9" type="ORF">HOLleu_24918</name>
</gene>
<keyword evidence="4 6" id="KW-0472">Membrane</keyword>
<dbReference type="OrthoDB" id="10051649at2759"/>
<dbReference type="Pfam" id="PF00002">
    <property type="entry name" value="7tm_2"/>
    <property type="match status" value="1"/>
</dbReference>
<evidence type="ECO:0000256" key="4">
    <source>
        <dbReference type="ARBA" id="ARBA00023136"/>
    </source>
</evidence>
<reference evidence="9" key="1">
    <citation type="submission" date="2021-10" db="EMBL/GenBank/DDBJ databases">
        <title>Tropical sea cucumber genome reveals ecological adaptation and Cuvierian tubules defense mechanism.</title>
        <authorList>
            <person name="Chen T."/>
        </authorList>
    </citation>
    <scope>NUCLEOTIDE SEQUENCE</scope>
    <source>
        <strain evidence="9">Nanhai2018</strain>
        <tissue evidence="9">Muscle</tissue>
    </source>
</reference>
<comment type="subcellular location">
    <subcellularLocation>
        <location evidence="1">Membrane</location>
        <topology evidence="1">Multi-pass membrane protein</topology>
    </subcellularLocation>
</comment>
<evidence type="ECO:0000256" key="3">
    <source>
        <dbReference type="ARBA" id="ARBA00022989"/>
    </source>
</evidence>
<dbReference type="SUPFAM" id="SSF90188">
    <property type="entry name" value="Somatomedin B domain"/>
    <property type="match status" value="1"/>
</dbReference>
<evidence type="ECO:0000256" key="1">
    <source>
        <dbReference type="ARBA" id="ARBA00004141"/>
    </source>
</evidence>
<feature type="domain" description="G-protein coupled receptors family 2 profile 2" evidence="7">
    <location>
        <begin position="568"/>
        <end position="827"/>
    </location>
</feature>
<feature type="transmembrane region" description="Helical" evidence="6">
    <location>
        <begin position="570"/>
        <end position="593"/>
    </location>
</feature>
<evidence type="ECO:0000313" key="9">
    <source>
        <dbReference type="EMBL" id="KAJ8031658.1"/>
    </source>
</evidence>
<keyword evidence="2 6" id="KW-0812">Transmembrane</keyword>
<organism evidence="9 10">
    <name type="scientific">Holothuria leucospilota</name>
    <name type="common">Black long sea cucumber</name>
    <name type="synonym">Mertensiothuria leucospilota</name>
    <dbReference type="NCBI Taxonomy" id="206669"/>
    <lineage>
        <taxon>Eukaryota</taxon>
        <taxon>Metazoa</taxon>
        <taxon>Echinodermata</taxon>
        <taxon>Eleutherozoa</taxon>
        <taxon>Echinozoa</taxon>
        <taxon>Holothuroidea</taxon>
        <taxon>Aspidochirotacea</taxon>
        <taxon>Aspidochirotida</taxon>
        <taxon>Holothuriidae</taxon>
        <taxon>Holothuria</taxon>
    </lineage>
</organism>